<dbReference type="EMBL" id="JACIFO010000004">
    <property type="protein sequence ID" value="MBB4118963.1"/>
    <property type="molecule type" value="Genomic_DNA"/>
</dbReference>
<protein>
    <submittedName>
        <fullName evidence="3">N-acetylgalactosamine-N, N'-diacetylbacillosaminyl-diphospho-undecaprenol 4-alpha-N-acetylgalactosaminyltransferase</fullName>
        <ecNumber evidence="3">2.4.1.291</ecNumber>
    </submittedName>
</protein>
<dbReference type="SUPFAM" id="SSF53756">
    <property type="entry name" value="UDP-Glycosyltransferase/glycogen phosphorylase"/>
    <property type="match status" value="1"/>
</dbReference>
<dbReference type="PANTHER" id="PTHR12526:SF584">
    <property type="entry name" value="GLYCOSYLTRANSFERASE"/>
    <property type="match status" value="1"/>
</dbReference>
<dbReference type="Pfam" id="PF00534">
    <property type="entry name" value="Glycos_transf_1"/>
    <property type="match status" value="1"/>
</dbReference>
<dbReference type="InterPro" id="IPR028098">
    <property type="entry name" value="Glyco_trans_4-like_N"/>
</dbReference>
<dbReference type="GO" id="GO:0016757">
    <property type="term" value="F:glycosyltransferase activity"/>
    <property type="evidence" value="ECO:0007669"/>
    <property type="project" value="UniProtKB-KW"/>
</dbReference>
<sequence>MSKSNNKIAIVTYGLEVGGLTRAVFLLAKALTLNGECVSILSLKKAERQENFVVSFGLGQTILSKLTAYKAFKAHLKTNNYDCVIDMRFRLNPVAEYFWVKYLYHKQPVIYTIHSAHTNTYLTKYKLVANWLVKQVPFVVVSKGIKKQLETTFSTQSTVLYNPMDFSEIENLQNEGETLAFQYILGVGRMDASNVKRFDWMIEDYLQSNLPINNIHLVLLGDGVMQEKWKRKAAQTEHKDKIHFLGNKENPFSYFKQALFTILTSRNEGFPYVLTESLACGTPVVAYDIPTGPSEIIQDGKNGLLISAGNRADFIAAINALSSDNKMLMQLQKNAKKSVAYLNFKTIANQWKSLINSKH</sequence>
<dbReference type="AlphaFoldDB" id="A0A840EQV8"/>
<reference evidence="3 4" key="1">
    <citation type="submission" date="2020-08" db="EMBL/GenBank/DDBJ databases">
        <title>Genomic Encyclopedia of Type Strains, Phase IV (KMG-IV): sequencing the most valuable type-strain genomes for metagenomic binning, comparative biology and taxonomic classification.</title>
        <authorList>
            <person name="Goeker M."/>
        </authorList>
    </citation>
    <scope>NUCLEOTIDE SEQUENCE [LARGE SCALE GENOMIC DNA]</scope>
    <source>
        <strain evidence="3 4">DSM 29568</strain>
    </source>
</reference>
<dbReference type="PANTHER" id="PTHR12526">
    <property type="entry name" value="GLYCOSYLTRANSFERASE"/>
    <property type="match status" value="1"/>
</dbReference>
<organism evidence="3 4">
    <name type="scientific">Mesonia hippocampi</name>
    <dbReference type="NCBI Taxonomy" id="1628250"/>
    <lineage>
        <taxon>Bacteria</taxon>
        <taxon>Pseudomonadati</taxon>
        <taxon>Bacteroidota</taxon>
        <taxon>Flavobacteriia</taxon>
        <taxon>Flavobacteriales</taxon>
        <taxon>Flavobacteriaceae</taxon>
        <taxon>Mesonia</taxon>
    </lineage>
</organism>
<dbReference type="InterPro" id="IPR001296">
    <property type="entry name" value="Glyco_trans_1"/>
</dbReference>
<dbReference type="Proteomes" id="UP000553034">
    <property type="component" value="Unassembled WGS sequence"/>
</dbReference>
<proteinExistence type="predicted"/>
<evidence type="ECO:0000313" key="4">
    <source>
        <dbReference type="Proteomes" id="UP000553034"/>
    </source>
</evidence>
<dbReference type="EC" id="2.4.1.291" evidence="3"/>
<keyword evidence="4" id="KW-1185">Reference proteome</keyword>
<comment type="caution">
    <text evidence="3">The sequence shown here is derived from an EMBL/GenBank/DDBJ whole genome shotgun (WGS) entry which is preliminary data.</text>
</comment>
<feature type="domain" description="Glycosyltransferase subfamily 4-like N-terminal" evidence="2">
    <location>
        <begin position="17"/>
        <end position="166"/>
    </location>
</feature>
<accession>A0A840EQV8</accession>
<dbReference type="Pfam" id="PF13439">
    <property type="entry name" value="Glyco_transf_4"/>
    <property type="match status" value="1"/>
</dbReference>
<feature type="domain" description="Glycosyl transferase family 1" evidence="1">
    <location>
        <begin position="183"/>
        <end position="337"/>
    </location>
</feature>
<evidence type="ECO:0000259" key="2">
    <source>
        <dbReference type="Pfam" id="PF13439"/>
    </source>
</evidence>
<keyword evidence="3" id="KW-0808">Transferase</keyword>
<dbReference type="RefSeq" id="WP_183477319.1">
    <property type="nucleotide sequence ID" value="NZ_JACIFO010000004.1"/>
</dbReference>
<gene>
    <name evidence="3" type="ORF">GGR32_001254</name>
</gene>
<name>A0A840EQV8_9FLAO</name>
<evidence type="ECO:0000259" key="1">
    <source>
        <dbReference type="Pfam" id="PF00534"/>
    </source>
</evidence>
<keyword evidence="3" id="KW-0328">Glycosyltransferase</keyword>
<dbReference type="Gene3D" id="3.40.50.2000">
    <property type="entry name" value="Glycogen Phosphorylase B"/>
    <property type="match status" value="2"/>
</dbReference>
<evidence type="ECO:0000313" key="3">
    <source>
        <dbReference type="EMBL" id="MBB4118963.1"/>
    </source>
</evidence>